<feature type="transmembrane region" description="Helical" evidence="2">
    <location>
        <begin position="29"/>
        <end position="47"/>
    </location>
</feature>
<dbReference type="Pfam" id="PF01841">
    <property type="entry name" value="Transglut_core"/>
    <property type="match status" value="1"/>
</dbReference>
<feature type="transmembrane region" description="Helical" evidence="2">
    <location>
        <begin position="115"/>
        <end position="134"/>
    </location>
</feature>
<dbReference type="PANTHER" id="PTHR42736:SF1">
    <property type="entry name" value="PROTEIN-GLUTAMINE GAMMA-GLUTAMYLTRANSFERASE"/>
    <property type="match status" value="1"/>
</dbReference>
<reference evidence="5" key="1">
    <citation type="journal article" date="2019" name="Int. J. Syst. Evol. Microbiol.">
        <title>The Global Catalogue of Microorganisms (GCM) 10K type strain sequencing project: providing services to taxonomists for standard genome sequencing and annotation.</title>
        <authorList>
            <consortium name="The Broad Institute Genomics Platform"/>
            <consortium name="The Broad Institute Genome Sequencing Center for Infectious Disease"/>
            <person name="Wu L."/>
            <person name="Ma J."/>
        </authorList>
    </citation>
    <scope>NUCLEOTIDE SEQUENCE [LARGE SCALE GENOMIC DNA]</scope>
    <source>
        <strain evidence="5">KLKA75</strain>
    </source>
</reference>
<feature type="transmembrane region" description="Helical" evidence="2">
    <location>
        <begin position="59"/>
        <end position="83"/>
    </location>
</feature>
<gene>
    <name evidence="4" type="ORF">ACFPCY_11295</name>
</gene>
<evidence type="ECO:0000256" key="2">
    <source>
        <dbReference type="SAM" id="Phobius"/>
    </source>
</evidence>
<comment type="caution">
    <text evidence="4">The sequence shown here is derived from an EMBL/GenBank/DDBJ whole genome shotgun (WGS) entry which is preliminary data.</text>
</comment>
<dbReference type="InterPro" id="IPR025403">
    <property type="entry name" value="TgpA-like_C"/>
</dbReference>
<dbReference type="SMART" id="SM00460">
    <property type="entry name" value="TGc"/>
    <property type="match status" value="1"/>
</dbReference>
<dbReference type="InterPro" id="IPR038765">
    <property type="entry name" value="Papain-like_cys_pep_sf"/>
</dbReference>
<feature type="transmembrane region" description="Helical" evidence="2">
    <location>
        <begin position="626"/>
        <end position="646"/>
    </location>
</feature>
<evidence type="ECO:0000256" key="1">
    <source>
        <dbReference type="SAM" id="MobiDB-lite"/>
    </source>
</evidence>
<feature type="compositionally biased region" description="Polar residues" evidence="1">
    <location>
        <begin position="590"/>
        <end position="599"/>
    </location>
</feature>
<sequence length="829" mass="88217">MRIRMTVMAALATLAGSVGLYPLFMGGQWFFHALGAVVAAAVGAVAVRRLRVPAVFDPLGPALALLLYCTLVFAPGTALLGFLPTPSSLRALGQLVQDGWSAANKYAAPVPDGRGLHLLVTIGVGAVATIVDLLAVRLRRAAPAGLPLLAMYSVPAAIREHGVNWIAFGLGAAGYLALLMTDARESVGGWGRMVFSPRWHEETPAERERPDVTALASSGRRIGLAAVAVAVLLPMAVPGIHPRGVFGGKGSGGTGEGTRTVTTPDPMVSLSKQLTNPDDGVVLTYRSDDTDRPDYLRLYALDKFDGDRWTYSVPSTAKDRLTDAPLPAPPGLTVVATRTVNTRIRFSKDLRDLQFLPLPYAPVQVRIKGDWRVHAPSLMVYSLRDGAGGRTVDVTSRRVLPTASDLAAGGSYTDDQLTEFASVPKTVPRKVHDLAVEVTKGSRNAYESAVKLQTWFTDTGGFRYDLSVGTPEHGSDLLHFLTDRKRGYCEQFAAAMAVMARELGIPARVSVGYTPGREIRPGEWEVRGRDAHAWPELYFDGAGWVRFEPTPTGDPGQGTANEPGYSVPPGGPGSNGNGASSPLPQSSSSAGPNARTTSGPRHRNDLPGVGGTPTPSAKKHHGGPGYAPWIAGGVLVLLLLAAAPAVRILTRRRRWSTALEPPPGPETSRPGGPRGPRPRPKGQSDAAHAAWRELRADAIDHGVSWPSSETPRATARRLDDLLALDDTAAGALRRIARAEELARYAPSDRTPPSADVLRADVRTMRSAFASSATTTTRWRARLLPASTVAEARDAARAAGERTARATGRAEHALSRVLARLRALLPTKPH</sequence>
<dbReference type="RefSeq" id="WP_378254084.1">
    <property type="nucleotide sequence ID" value="NZ_JBHSIT010000003.1"/>
</dbReference>
<evidence type="ECO:0000259" key="3">
    <source>
        <dbReference type="SMART" id="SM00460"/>
    </source>
</evidence>
<dbReference type="Pfam" id="PF13559">
    <property type="entry name" value="DUF4129"/>
    <property type="match status" value="1"/>
</dbReference>
<keyword evidence="5" id="KW-1185">Reference proteome</keyword>
<name>A0ABV9TUX7_9ACTN</name>
<dbReference type="PANTHER" id="PTHR42736">
    <property type="entry name" value="PROTEIN-GLUTAMINE GAMMA-GLUTAMYLTRANSFERASE"/>
    <property type="match status" value="1"/>
</dbReference>
<dbReference type="InterPro" id="IPR021878">
    <property type="entry name" value="TgpA_N"/>
</dbReference>
<evidence type="ECO:0000313" key="4">
    <source>
        <dbReference type="EMBL" id="MFC4907907.1"/>
    </source>
</evidence>
<evidence type="ECO:0000313" key="5">
    <source>
        <dbReference type="Proteomes" id="UP001595872"/>
    </source>
</evidence>
<dbReference type="InterPro" id="IPR002931">
    <property type="entry name" value="Transglutaminase-like"/>
</dbReference>
<dbReference type="Pfam" id="PF11992">
    <property type="entry name" value="TgpA_N"/>
    <property type="match status" value="1"/>
</dbReference>
<dbReference type="InterPro" id="IPR052901">
    <property type="entry name" value="Bact_TGase-like"/>
</dbReference>
<feature type="region of interest" description="Disordered" evidence="1">
    <location>
        <begin position="545"/>
        <end position="622"/>
    </location>
</feature>
<organism evidence="4 5">
    <name type="scientific">Actinomadura gamaensis</name>
    <dbReference type="NCBI Taxonomy" id="1763541"/>
    <lineage>
        <taxon>Bacteria</taxon>
        <taxon>Bacillati</taxon>
        <taxon>Actinomycetota</taxon>
        <taxon>Actinomycetes</taxon>
        <taxon>Streptosporangiales</taxon>
        <taxon>Thermomonosporaceae</taxon>
        <taxon>Actinomadura</taxon>
    </lineage>
</organism>
<dbReference type="SUPFAM" id="SSF54001">
    <property type="entry name" value="Cysteine proteinases"/>
    <property type="match status" value="1"/>
</dbReference>
<feature type="transmembrane region" description="Helical" evidence="2">
    <location>
        <begin position="164"/>
        <end position="183"/>
    </location>
</feature>
<dbReference type="Proteomes" id="UP001595872">
    <property type="component" value="Unassembled WGS sequence"/>
</dbReference>
<proteinExistence type="predicted"/>
<feature type="region of interest" description="Disordered" evidence="1">
    <location>
        <begin position="657"/>
        <end position="687"/>
    </location>
</feature>
<protein>
    <submittedName>
        <fullName evidence="4">TransglutaminaseTgpA domain-containing protein</fullName>
    </submittedName>
</protein>
<feature type="domain" description="Transglutaminase-like" evidence="3">
    <location>
        <begin position="481"/>
        <end position="551"/>
    </location>
</feature>
<feature type="compositionally biased region" description="Low complexity" evidence="1">
    <location>
        <begin position="577"/>
        <end position="589"/>
    </location>
</feature>
<keyword evidence="2" id="KW-1133">Transmembrane helix</keyword>
<accession>A0ABV9TUX7</accession>
<keyword evidence="2" id="KW-0472">Membrane</keyword>
<dbReference type="EMBL" id="JBHSIT010000003">
    <property type="protein sequence ID" value="MFC4907907.1"/>
    <property type="molecule type" value="Genomic_DNA"/>
</dbReference>
<dbReference type="Gene3D" id="3.10.620.30">
    <property type="match status" value="1"/>
</dbReference>
<feature type="compositionally biased region" description="Gly residues" evidence="1">
    <location>
        <begin position="247"/>
        <end position="256"/>
    </location>
</feature>
<feature type="region of interest" description="Disordered" evidence="1">
    <location>
        <begin position="247"/>
        <end position="266"/>
    </location>
</feature>
<keyword evidence="2" id="KW-0812">Transmembrane</keyword>